<reference evidence="2" key="2">
    <citation type="submission" date="2025-09" db="UniProtKB">
        <authorList>
            <consortium name="Ensembl"/>
        </authorList>
    </citation>
    <scope>IDENTIFICATION</scope>
</reference>
<dbReference type="AlphaFoldDB" id="A0A8C7XSC1"/>
<evidence type="ECO:0000256" key="1">
    <source>
        <dbReference type="SAM" id="MobiDB-lite"/>
    </source>
</evidence>
<protein>
    <submittedName>
        <fullName evidence="2">Uncharacterized protein</fullName>
    </submittedName>
</protein>
<sequence length="138" mass="15616">RLTHAPSLVLRGADGIQRPPWRKTPPTDSRQHRLLGDRALGGTKPAAGNRRVSRLPCWSRWGPGRWQTGRGSAAVWGADPSAECRRQRPEREAKHRGPKGEREDIDSFNPINAINEIKRTKKQETLQQINHNETPRVP</sequence>
<accession>A0A8C7XSC1</accession>
<dbReference type="Ensembl" id="ENSOSIT00000017781.1">
    <property type="protein sequence ID" value="ENSOSIP00000016822.1"/>
    <property type="gene ID" value="ENSOSIG00000009235.1"/>
</dbReference>
<evidence type="ECO:0000313" key="2">
    <source>
        <dbReference type="Ensembl" id="ENSOSIP00000016822.1"/>
    </source>
</evidence>
<name>A0A8C7XSC1_9TELE</name>
<feature type="region of interest" description="Disordered" evidence="1">
    <location>
        <begin position="63"/>
        <end position="138"/>
    </location>
</feature>
<keyword evidence="3" id="KW-1185">Reference proteome</keyword>
<organism evidence="2 3">
    <name type="scientific">Oryzias sinensis</name>
    <name type="common">Chinese medaka</name>
    <dbReference type="NCBI Taxonomy" id="183150"/>
    <lineage>
        <taxon>Eukaryota</taxon>
        <taxon>Metazoa</taxon>
        <taxon>Chordata</taxon>
        <taxon>Craniata</taxon>
        <taxon>Vertebrata</taxon>
        <taxon>Euteleostomi</taxon>
        <taxon>Actinopterygii</taxon>
        <taxon>Neopterygii</taxon>
        <taxon>Teleostei</taxon>
        <taxon>Neoteleostei</taxon>
        <taxon>Acanthomorphata</taxon>
        <taxon>Ovalentaria</taxon>
        <taxon>Atherinomorphae</taxon>
        <taxon>Beloniformes</taxon>
        <taxon>Adrianichthyidae</taxon>
        <taxon>Oryziinae</taxon>
        <taxon>Oryzias</taxon>
    </lineage>
</organism>
<evidence type="ECO:0000313" key="3">
    <source>
        <dbReference type="Proteomes" id="UP000694383"/>
    </source>
</evidence>
<feature type="compositionally biased region" description="Basic and acidic residues" evidence="1">
    <location>
        <begin position="82"/>
        <end position="102"/>
    </location>
</feature>
<reference evidence="2" key="1">
    <citation type="submission" date="2025-08" db="UniProtKB">
        <authorList>
            <consortium name="Ensembl"/>
        </authorList>
    </citation>
    <scope>IDENTIFICATION</scope>
</reference>
<feature type="region of interest" description="Disordered" evidence="1">
    <location>
        <begin position="1"/>
        <end position="51"/>
    </location>
</feature>
<dbReference type="Proteomes" id="UP000694383">
    <property type="component" value="Unplaced"/>
</dbReference>
<proteinExistence type="predicted"/>